<dbReference type="PANTHER" id="PTHR13398">
    <property type="entry name" value="GDP-FUCOSE PROTEIN O-FUCOSYLTRANSFERASE 2"/>
    <property type="match status" value="1"/>
</dbReference>
<evidence type="ECO:0000256" key="6">
    <source>
        <dbReference type="ARBA" id="ARBA00023277"/>
    </source>
</evidence>
<sequence length="603" mass="67823">MLKTGTAYGGEAWMMDQDGLVAGPGRSRSGGNEKAWNLYGRPAAGTSSWKNNDKSSHDLADGSDSGAYRGAVSSEGDGQEDYMDSDEMNAGRNIDQEDNDTDEFFEDDEYEMDGGSEGDDEEEANEDGNDFLPGLTPGATPQEAYIDIWNEGSDILSEDDFLELEEDYQSVVKTGDSRPQSLGRSLDPNTKYMTYLPYAGLTNQFYGMLRAIMVAKSLGRTLILPPITGSSHDKSKQNQPWSDYFDLDTFMQLTGADVVELKDLRRADRFNAVESLTCHITCGFGSLRPLDFTAKEFLSQWKFDLSMTQLEIETMDFNELVPTLRSQENDQMLCITNAYKIAVPNKEEWDLYGRYFYFNPAVDRFFAAALDKLSARNHMEQQQRLYKFEQDRDQQRKESSLEDEQQQQQHRNEFDQSVGPNDQSYEHMNNALSTSTRHYNNNNNINNNAAAPISRGVAVPPHGSYISIHARRGDFIEYCQQQFPHALSSCLPTSQELASRLNDLMVSDPSLRGLPVYISTNEDRSEELAEFRSMGWQVLEDSFLGASEQLGAFGPMMMDQVFMAQAQTLIGVRASMFSRSPSVSEVSPSFVLVPLIDPIHIHM</sequence>
<name>A0A9P6R0Q0_9FUNG</name>
<keyword evidence="5" id="KW-0294">Fucose metabolism</keyword>
<dbReference type="PANTHER" id="PTHR13398:SF0">
    <property type="entry name" value="GDP-FUCOSE PROTEIN O-FUCOSYLTRANSFERASE 2"/>
    <property type="match status" value="1"/>
</dbReference>
<accession>A0A9P6R0Q0</accession>
<dbReference type="GO" id="GO:0006004">
    <property type="term" value="P:fucose metabolic process"/>
    <property type="evidence" value="ECO:0007669"/>
    <property type="project" value="UniProtKB-KW"/>
</dbReference>
<feature type="compositionally biased region" description="Acidic residues" evidence="9">
    <location>
        <begin position="77"/>
        <end position="87"/>
    </location>
</feature>
<evidence type="ECO:0000313" key="10">
    <source>
        <dbReference type="EMBL" id="KAG0308710.1"/>
    </source>
</evidence>
<gene>
    <name evidence="10" type="ORF">BGZ97_013280</name>
</gene>
<dbReference type="Pfam" id="PF10250">
    <property type="entry name" value="O-FucT"/>
    <property type="match status" value="1"/>
</dbReference>
<dbReference type="InterPro" id="IPR045130">
    <property type="entry name" value="OFUT2-like"/>
</dbReference>
<protein>
    <recommendedName>
        <fullName evidence="8">GDP-fucose protein O-fucosyltransferase 2</fullName>
    </recommendedName>
</protein>
<evidence type="ECO:0000256" key="5">
    <source>
        <dbReference type="ARBA" id="ARBA00023253"/>
    </source>
</evidence>
<feature type="region of interest" description="Disordered" evidence="9">
    <location>
        <begin position="389"/>
        <end position="427"/>
    </location>
</feature>
<keyword evidence="6" id="KW-0119">Carbohydrate metabolism</keyword>
<dbReference type="EMBL" id="JAAAIN010000979">
    <property type="protein sequence ID" value="KAG0308710.1"/>
    <property type="molecule type" value="Genomic_DNA"/>
</dbReference>
<feature type="compositionally biased region" description="Basic and acidic residues" evidence="9">
    <location>
        <begin position="51"/>
        <end position="60"/>
    </location>
</feature>
<reference evidence="10" key="1">
    <citation type="journal article" date="2020" name="Fungal Divers.">
        <title>Resolving the Mortierellaceae phylogeny through synthesis of multi-gene phylogenetics and phylogenomics.</title>
        <authorList>
            <person name="Vandepol N."/>
            <person name="Liber J."/>
            <person name="Desiro A."/>
            <person name="Na H."/>
            <person name="Kennedy M."/>
            <person name="Barry K."/>
            <person name="Grigoriev I.V."/>
            <person name="Miller A.N."/>
            <person name="O'Donnell K."/>
            <person name="Stajich J.E."/>
            <person name="Bonito G."/>
        </authorList>
    </citation>
    <scope>NUCLEOTIDE SEQUENCE</scope>
    <source>
        <strain evidence="10">NVP60</strain>
    </source>
</reference>
<keyword evidence="11" id="KW-1185">Reference proteome</keyword>
<evidence type="ECO:0000313" key="11">
    <source>
        <dbReference type="Proteomes" id="UP000823405"/>
    </source>
</evidence>
<evidence type="ECO:0000256" key="9">
    <source>
        <dbReference type="SAM" id="MobiDB-lite"/>
    </source>
</evidence>
<evidence type="ECO:0000256" key="4">
    <source>
        <dbReference type="ARBA" id="ARBA00022824"/>
    </source>
</evidence>
<dbReference type="GO" id="GO:0046922">
    <property type="term" value="F:peptide-O-fucosyltransferase activity"/>
    <property type="evidence" value="ECO:0007669"/>
    <property type="project" value="InterPro"/>
</dbReference>
<dbReference type="CDD" id="cd11296">
    <property type="entry name" value="O-FucT_like"/>
    <property type="match status" value="1"/>
</dbReference>
<dbReference type="Proteomes" id="UP000823405">
    <property type="component" value="Unassembled WGS sequence"/>
</dbReference>
<evidence type="ECO:0000256" key="2">
    <source>
        <dbReference type="ARBA" id="ARBA00004922"/>
    </source>
</evidence>
<dbReference type="Gene3D" id="3.40.50.11350">
    <property type="match status" value="1"/>
</dbReference>
<dbReference type="OrthoDB" id="1882547at2759"/>
<comment type="caution">
    <text evidence="10">The sequence shown here is derived from an EMBL/GenBank/DDBJ whole genome shotgun (WGS) entry which is preliminary data.</text>
</comment>
<comment type="similarity">
    <text evidence="7">Belongs to the glycosyltransferase 68 family.</text>
</comment>
<comment type="subcellular location">
    <subcellularLocation>
        <location evidence="1">Endoplasmic reticulum</location>
    </subcellularLocation>
</comment>
<organism evidence="10 11">
    <name type="scientific">Linnemannia gamsii</name>
    <dbReference type="NCBI Taxonomy" id="64522"/>
    <lineage>
        <taxon>Eukaryota</taxon>
        <taxon>Fungi</taxon>
        <taxon>Fungi incertae sedis</taxon>
        <taxon>Mucoromycota</taxon>
        <taxon>Mortierellomycotina</taxon>
        <taxon>Mortierellomycetes</taxon>
        <taxon>Mortierellales</taxon>
        <taxon>Mortierellaceae</taxon>
        <taxon>Linnemannia</taxon>
    </lineage>
</organism>
<feature type="compositionally biased region" description="Basic and acidic residues" evidence="9">
    <location>
        <begin position="389"/>
        <end position="400"/>
    </location>
</feature>
<evidence type="ECO:0000256" key="7">
    <source>
        <dbReference type="ARBA" id="ARBA00025803"/>
    </source>
</evidence>
<feature type="compositionally biased region" description="Polar residues" evidence="9">
    <location>
        <begin position="418"/>
        <end position="427"/>
    </location>
</feature>
<evidence type="ECO:0000256" key="3">
    <source>
        <dbReference type="ARBA" id="ARBA00022679"/>
    </source>
</evidence>
<dbReference type="Gene3D" id="3.40.50.11340">
    <property type="match status" value="1"/>
</dbReference>
<feature type="compositionally biased region" description="Acidic residues" evidence="9">
    <location>
        <begin position="96"/>
        <end position="129"/>
    </location>
</feature>
<keyword evidence="3" id="KW-0808">Transferase</keyword>
<feature type="region of interest" description="Disordered" evidence="9">
    <location>
        <begin position="1"/>
        <end position="136"/>
    </location>
</feature>
<keyword evidence="4" id="KW-0256">Endoplasmic reticulum</keyword>
<dbReference type="GO" id="GO:0005783">
    <property type="term" value="C:endoplasmic reticulum"/>
    <property type="evidence" value="ECO:0007669"/>
    <property type="project" value="UniProtKB-SubCell"/>
</dbReference>
<dbReference type="InterPro" id="IPR019378">
    <property type="entry name" value="GDP-Fuc_O-FucTrfase"/>
</dbReference>
<evidence type="ECO:0000256" key="8">
    <source>
        <dbReference type="ARBA" id="ARBA00026232"/>
    </source>
</evidence>
<comment type="pathway">
    <text evidence="2">Protein modification; protein glycosylation.</text>
</comment>
<proteinExistence type="inferred from homology"/>
<evidence type="ECO:0000256" key="1">
    <source>
        <dbReference type="ARBA" id="ARBA00004240"/>
    </source>
</evidence>
<dbReference type="AlphaFoldDB" id="A0A9P6R0Q0"/>